<dbReference type="Pfam" id="PF02661">
    <property type="entry name" value="Fic"/>
    <property type="match status" value="1"/>
</dbReference>
<dbReference type="PROSITE" id="PS51459">
    <property type="entry name" value="FIDO"/>
    <property type="match status" value="1"/>
</dbReference>
<evidence type="ECO:0000313" key="4">
    <source>
        <dbReference type="Proteomes" id="UP000243588"/>
    </source>
</evidence>
<name>A0A1G8GCD5_9FLAO</name>
<gene>
    <name evidence="3" type="ORF">SAMN05421818_12525</name>
</gene>
<dbReference type="SUPFAM" id="SSF140931">
    <property type="entry name" value="Fic-like"/>
    <property type="match status" value="1"/>
</dbReference>
<keyword evidence="1" id="KW-0067">ATP-binding</keyword>
<dbReference type="AlphaFoldDB" id="A0A1G8GCD5"/>
<dbReference type="Proteomes" id="UP000243588">
    <property type="component" value="Unassembled WGS sequence"/>
</dbReference>
<dbReference type="Gene3D" id="1.10.3290.10">
    <property type="entry name" value="Fido-like domain"/>
    <property type="match status" value="1"/>
</dbReference>
<dbReference type="STRING" id="702745.SAMN05421818_12525"/>
<dbReference type="GO" id="GO:0005524">
    <property type="term" value="F:ATP binding"/>
    <property type="evidence" value="ECO:0007669"/>
    <property type="project" value="UniProtKB-KW"/>
</dbReference>
<keyword evidence="1" id="KW-0547">Nucleotide-binding</keyword>
<accession>A0A1G8GCD5</accession>
<reference evidence="4" key="1">
    <citation type="submission" date="2016-10" db="EMBL/GenBank/DDBJ databases">
        <authorList>
            <person name="Varghese N."/>
            <person name="Submissions S."/>
        </authorList>
    </citation>
    <scope>NUCLEOTIDE SEQUENCE [LARGE SCALE GENOMIC DNA]</scope>
    <source>
        <strain evidence="4">DSM 23313</strain>
    </source>
</reference>
<dbReference type="PANTHER" id="PTHR13504">
    <property type="entry name" value="FIDO DOMAIN-CONTAINING PROTEIN DDB_G0283145"/>
    <property type="match status" value="1"/>
</dbReference>
<dbReference type="PANTHER" id="PTHR13504:SF38">
    <property type="entry name" value="FIDO DOMAIN-CONTAINING PROTEIN"/>
    <property type="match status" value="1"/>
</dbReference>
<evidence type="ECO:0000256" key="1">
    <source>
        <dbReference type="PIRSR" id="PIRSR640198-2"/>
    </source>
</evidence>
<dbReference type="InterPro" id="IPR003812">
    <property type="entry name" value="Fido"/>
</dbReference>
<organism evidence="3 4">
    <name type="scientific">Myroides phaeus</name>
    <dbReference type="NCBI Taxonomy" id="702745"/>
    <lineage>
        <taxon>Bacteria</taxon>
        <taxon>Pseudomonadati</taxon>
        <taxon>Bacteroidota</taxon>
        <taxon>Flavobacteriia</taxon>
        <taxon>Flavobacteriales</taxon>
        <taxon>Flavobacteriaceae</taxon>
        <taxon>Myroides</taxon>
    </lineage>
</organism>
<dbReference type="InterPro" id="IPR036597">
    <property type="entry name" value="Fido-like_dom_sf"/>
</dbReference>
<feature type="domain" description="Fido" evidence="2">
    <location>
        <begin position="143"/>
        <end position="290"/>
    </location>
</feature>
<dbReference type="InterPro" id="IPR040198">
    <property type="entry name" value="Fido_containing"/>
</dbReference>
<evidence type="ECO:0000313" key="3">
    <source>
        <dbReference type="EMBL" id="SDH92082.1"/>
    </source>
</evidence>
<protein>
    <submittedName>
        <fullName evidence="3">Fic/DOC family protein</fullName>
    </submittedName>
</protein>
<dbReference type="EMBL" id="FNDQ01000025">
    <property type="protein sequence ID" value="SDH92082.1"/>
    <property type="molecule type" value="Genomic_DNA"/>
</dbReference>
<dbReference type="RefSeq" id="WP_090410205.1">
    <property type="nucleotide sequence ID" value="NZ_FNDQ01000025.1"/>
</dbReference>
<feature type="binding site" evidence="1">
    <location>
        <begin position="227"/>
        <end position="234"/>
    </location>
    <ligand>
        <name>ATP</name>
        <dbReference type="ChEBI" id="CHEBI:30616"/>
    </ligand>
</feature>
<proteinExistence type="predicted"/>
<keyword evidence="4" id="KW-1185">Reference proteome</keyword>
<evidence type="ECO:0000259" key="2">
    <source>
        <dbReference type="PROSITE" id="PS51459"/>
    </source>
</evidence>
<sequence length="294" mass="33998">MIYISVKEFAQKQGVSETTVRNHCTAGKIEGAFKEGRAWSIPVDAVLLKSSRAEAIKKSLLEVLQEQKGKGLKKGIYHRTQVEFTYNSNRIKGTELTRDQTRHIFETNTVGTTRGCVNVDDVIETANHFRCIDMIIENAEQVLTEESTKKLHARLKVGTSDNGKPWFNVGKYKQVSNDTDTYIACSPEEVEERMRSVFAHYQNIEVKTIEDVVELLYQFESIRPFQDCNGRIARLILYKECLANQLVPFFIEEEMRDEYFKGIGEWPISRERLLKVCLKAQSDYQKVLKRHKLY</sequence>